<name>A0A812UTG0_9DINO</name>
<gene>
    <name evidence="1" type="primary">grsB</name>
    <name evidence="1" type="ORF">SNAT2548_LOCUS33219</name>
</gene>
<accession>A0A812UTG0</accession>
<dbReference type="OrthoDB" id="416786at2759"/>
<protein>
    <submittedName>
        <fullName evidence="1">GrsB protein</fullName>
    </submittedName>
</protein>
<dbReference type="Proteomes" id="UP000604046">
    <property type="component" value="Unassembled WGS sequence"/>
</dbReference>
<proteinExistence type="predicted"/>
<sequence length="225" mass="24844">MPAMFFRSLQSSLRSRSLLASRHGARAMQTSQDAAPRSPVSSTLPMTQSQFAFLCADAAAPGTSISNCAVMYIFQEEDVDVKSLQEVIQDIGVKYWSKLHLHCGDGDFAAFCPCVMQHSCHHVFVALSNMVLSRHSHSCVFSHCLARRPGINSAARDFMRVTYTGLSRDEVPLQVFPDTCGLEVSKQVGSEKLAQNLPFKVSGEEARFLMQFHNQPPPGWTGCSR</sequence>
<organism evidence="1 2">
    <name type="scientific">Symbiodinium natans</name>
    <dbReference type="NCBI Taxonomy" id="878477"/>
    <lineage>
        <taxon>Eukaryota</taxon>
        <taxon>Sar</taxon>
        <taxon>Alveolata</taxon>
        <taxon>Dinophyceae</taxon>
        <taxon>Suessiales</taxon>
        <taxon>Symbiodiniaceae</taxon>
        <taxon>Symbiodinium</taxon>
    </lineage>
</organism>
<evidence type="ECO:0000313" key="2">
    <source>
        <dbReference type="Proteomes" id="UP000604046"/>
    </source>
</evidence>
<dbReference type="EMBL" id="CAJNDS010002746">
    <property type="protein sequence ID" value="CAE7582348.1"/>
    <property type="molecule type" value="Genomic_DNA"/>
</dbReference>
<evidence type="ECO:0000313" key="1">
    <source>
        <dbReference type="EMBL" id="CAE7582348.1"/>
    </source>
</evidence>
<keyword evidence="2" id="KW-1185">Reference proteome</keyword>
<dbReference type="AlphaFoldDB" id="A0A812UTG0"/>
<comment type="caution">
    <text evidence="1">The sequence shown here is derived from an EMBL/GenBank/DDBJ whole genome shotgun (WGS) entry which is preliminary data.</text>
</comment>
<reference evidence="1" key="1">
    <citation type="submission" date="2021-02" db="EMBL/GenBank/DDBJ databases">
        <authorList>
            <person name="Dougan E. K."/>
            <person name="Rhodes N."/>
            <person name="Thang M."/>
            <person name="Chan C."/>
        </authorList>
    </citation>
    <scope>NUCLEOTIDE SEQUENCE</scope>
</reference>